<dbReference type="InterPro" id="IPR000361">
    <property type="entry name" value="ATAP_core_dom"/>
</dbReference>
<name>A0A6C0F792_9ZZZZ</name>
<dbReference type="GO" id="GO:0051537">
    <property type="term" value="F:2 iron, 2 sulfur cluster binding"/>
    <property type="evidence" value="ECO:0007669"/>
    <property type="project" value="TreeGrafter"/>
</dbReference>
<proteinExistence type="predicted"/>
<evidence type="ECO:0000313" key="2">
    <source>
        <dbReference type="EMBL" id="QHT36439.1"/>
    </source>
</evidence>
<dbReference type="GO" id="GO:0051539">
    <property type="term" value="F:4 iron, 4 sulfur cluster binding"/>
    <property type="evidence" value="ECO:0007669"/>
    <property type="project" value="TreeGrafter"/>
</dbReference>
<sequence length="124" mass="14167">MTSIRITQNAWSKIRDIITKSKNEYGFVYSTSSGGCNGFNFELDLLEKELYDKIVKNKYHTVMEDNGTKVYVDPMSEMFLLGTTIDYVLEDYSKGQYESKFNFEINKDIMTSCGCGISFSPKGI</sequence>
<dbReference type="InterPro" id="IPR016092">
    <property type="entry name" value="ATAP"/>
</dbReference>
<feature type="domain" description="Core" evidence="1">
    <location>
        <begin position="3"/>
        <end position="90"/>
    </location>
</feature>
<dbReference type="GO" id="GO:0005506">
    <property type="term" value="F:iron ion binding"/>
    <property type="evidence" value="ECO:0007669"/>
    <property type="project" value="TreeGrafter"/>
</dbReference>
<dbReference type="NCBIfam" id="TIGR00049">
    <property type="entry name" value="iron-sulfur cluster assembly accessory protein"/>
    <property type="match status" value="1"/>
</dbReference>
<dbReference type="SUPFAM" id="SSF89360">
    <property type="entry name" value="HesB-like domain"/>
    <property type="match status" value="1"/>
</dbReference>
<dbReference type="InterPro" id="IPR035903">
    <property type="entry name" value="HesB-like_dom_sf"/>
</dbReference>
<dbReference type="Pfam" id="PF01521">
    <property type="entry name" value="Fe-S_biosyn"/>
    <property type="match status" value="1"/>
</dbReference>
<dbReference type="PANTHER" id="PTHR43011:SF1">
    <property type="entry name" value="IRON-SULFUR CLUSTER ASSEMBLY 2 HOMOLOG, MITOCHONDRIAL"/>
    <property type="match status" value="1"/>
</dbReference>
<reference evidence="2" key="1">
    <citation type="journal article" date="2020" name="Nature">
        <title>Giant virus diversity and host interactions through global metagenomics.</title>
        <authorList>
            <person name="Schulz F."/>
            <person name="Roux S."/>
            <person name="Paez-Espino D."/>
            <person name="Jungbluth S."/>
            <person name="Walsh D.A."/>
            <person name="Denef V.J."/>
            <person name="McMahon K.D."/>
            <person name="Konstantinidis K.T."/>
            <person name="Eloe-Fadrosh E.A."/>
            <person name="Kyrpides N.C."/>
            <person name="Woyke T."/>
        </authorList>
    </citation>
    <scope>NUCLEOTIDE SEQUENCE</scope>
    <source>
        <strain evidence="2">GVMAG-S-ERX555931-87</strain>
    </source>
</reference>
<protein>
    <recommendedName>
        <fullName evidence="1">Core domain-containing protein</fullName>
    </recommendedName>
</protein>
<accession>A0A6C0F792</accession>
<dbReference type="Gene3D" id="2.60.300.12">
    <property type="entry name" value="HesB-like domain"/>
    <property type="match status" value="1"/>
</dbReference>
<dbReference type="EMBL" id="MN738742">
    <property type="protein sequence ID" value="QHT36439.1"/>
    <property type="molecule type" value="Genomic_DNA"/>
</dbReference>
<dbReference type="GO" id="GO:0016226">
    <property type="term" value="P:iron-sulfur cluster assembly"/>
    <property type="evidence" value="ECO:0007669"/>
    <property type="project" value="InterPro"/>
</dbReference>
<dbReference type="PANTHER" id="PTHR43011">
    <property type="entry name" value="IRON-SULFUR CLUSTER ASSEMBLY 2 HOMOLOG, MITOCHONDRIAL"/>
    <property type="match status" value="1"/>
</dbReference>
<evidence type="ECO:0000259" key="1">
    <source>
        <dbReference type="Pfam" id="PF01521"/>
    </source>
</evidence>
<organism evidence="2">
    <name type="scientific">viral metagenome</name>
    <dbReference type="NCBI Taxonomy" id="1070528"/>
    <lineage>
        <taxon>unclassified sequences</taxon>
        <taxon>metagenomes</taxon>
        <taxon>organismal metagenomes</taxon>
    </lineage>
</organism>
<dbReference type="AlphaFoldDB" id="A0A6C0F792"/>